<dbReference type="NCBIfam" id="TIGR00159">
    <property type="entry name" value="diadenylate cyclase CdaA"/>
    <property type="match status" value="1"/>
</dbReference>
<evidence type="ECO:0000256" key="5">
    <source>
        <dbReference type="ARBA" id="ARBA00022695"/>
    </source>
</evidence>
<keyword evidence="13" id="KW-1185">Reference proteome</keyword>
<comment type="catalytic activity">
    <reaction evidence="1 10">
        <text>2 ATP = 3',3'-c-di-AMP + 2 diphosphate</text>
        <dbReference type="Rhea" id="RHEA:35655"/>
        <dbReference type="ChEBI" id="CHEBI:30616"/>
        <dbReference type="ChEBI" id="CHEBI:33019"/>
        <dbReference type="ChEBI" id="CHEBI:71500"/>
        <dbReference type="EC" id="2.7.7.85"/>
    </reaction>
</comment>
<accession>A0A3T0D422</accession>
<comment type="caution">
    <text evidence="10">Lacks conserved residue(s) required for the propagation of feature annotation.</text>
</comment>
<evidence type="ECO:0000256" key="9">
    <source>
        <dbReference type="ARBA" id="ARBA00023136"/>
    </source>
</evidence>
<protein>
    <recommendedName>
        <fullName evidence="10">Diadenylate cyclase</fullName>
        <shortName evidence="10">DAC</shortName>
        <ecNumber evidence="10">2.7.7.85</ecNumber>
    </recommendedName>
    <alternativeName>
        <fullName evidence="10">Cyclic-di-AMP synthase</fullName>
        <shortName evidence="10">c-di-AMP synthase</shortName>
    </alternativeName>
</protein>
<dbReference type="KEGG" id="ccha:ELD05_02840"/>
<evidence type="ECO:0000256" key="7">
    <source>
        <dbReference type="ARBA" id="ARBA00022840"/>
    </source>
</evidence>
<keyword evidence="5 10" id="KW-0548">Nucleotidyltransferase</keyword>
<dbReference type="InterPro" id="IPR014046">
    <property type="entry name" value="C-di-AMP_synthase"/>
</dbReference>
<reference evidence="12 13" key="1">
    <citation type="submission" date="2018-12" db="EMBL/GenBank/DDBJ databases">
        <title>Genome sequence from the cellulolytic species, Caldicellulosiruptor changbaiensis.</title>
        <authorList>
            <person name="Blumer-Schuette S.E."/>
            <person name="Mendoza C."/>
        </authorList>
    </citation>
    <scope>NUCLEOTIDE SEQUENCE [LARGE SCALE GENOMIC DNA]</scope>
    <source>
        <strain evidence="12 13">CBS-Z</strain>
    </source>
</reference>
<keyword evidence="6 10" id="KW-0547">Nucleotide-binding</keyword>
<evidence type="ECO:0000313" key="12">
    <source>
        <dbReference type="EMBL" id="AZT89676.1"/>
    </source>
</evidence>
<keyword evidence="2 10" id="KW-1003">Cell membrane</keyword>
<dbReference type="Proteomes" id="UP000282930">
    <property type="component" value="Chromosome"/>
</dbReference>
<dbReference type="GO" id="GO:0004016">
    <property type="term" value="F:adenylate cyclase activity"/>
    <property type="evidence" value="ECO:0007669"/>
    <property type="project" value="UniProtKB-UniRule"/>
</dbReference>
<dbReference type="RefSeq" id="WP_011916722.1">
    <property type="nucleotide sequence ID" value="NZ_CP034791.1"/>
</dbReference>
<evidence type="ECO:0000259" key="11">
    <source>
        <dbReference type="PROSITE" id="PS51794"/>
    </source>
</evidence>
<dbReference type="EC" id="2.7.7.85" evidence="10"/>
<gene>
    <name evidence="10" type="primary">dacA</name>
    <name evidence="12" type="ORF">ELD05_02840</name>
</gene>
<keyword evidence="4 10" id="KW-0812">Transmembrane</keyword>
<dbReference type="GO" id="GO:0005524">
    <property type="term" value="F:ATP binding"/>
    <property type="evidence" value="ECO:0007669"/>
    <property type="project" value="UniProtKB-UniRule"/>
</dbReference>
<dbReference type="SUPFAM" id="SSF143597">
    <property type="entry name" value="YojJ-like"/>
    <property type="match status" value="1"/>
</dbReference>
<evidence type="ECO:0000256" key="2">
    <source>
        <dbReference type="ARBA" id="ARBA00022475"/>
    </source>
</evidence>
<feature type="domain" description="DAC" evidence="11">
    <location>
        <begin position="93"/>
        <end position="258"/>
    </location>
</feature>
<comment type="function">
    <text evidence="10">Catalyzes the condensation of 2 ATP molecules into cyclic di-AMP (c-di-AMP), a second messenger used to regulate differing processes in different bacteria.</text>
</comment>
<keyword evidence="3 10" id="KW-0808">Transferase</keyword>
<keyword evidence="9 10" id="KW-0472">Membrane</keyword>
<keyword evidence="8 10" id="KW-1133">Transmembrane helix</keyword>
<dbReference type="Pfam" id="PF19293">
    <property type="entry name" value="CdaA_N"/>
    <property type="match status" value="1"/>
</dbReference>
<dbReference type="AlphaFoldDB" id="A0A3T0D422"/>
<evidence type="ECO:0000256" key="3">
    <source>
        <dbReference type="ARBA" id="ARBA00022679"/>
    </source>
</evidence>
<evidence type="ECO:0000256" key="10">
    <source>
        <dbReference type="HAMAP-Rule" id="MF_01499"/>
    </source>
</evidence>
<feature type="transmembrane region" description="Helical" evidence="10">
    <location>
        <begin position="72"/>
        <end position="92"/>
    </location>
</feature>
<dbReference type="GO" id="GO:0106408">
    <property type="term" value="F:diadenylate cyclase activity"/>
    <property type="evidence" value="ECO:0007669"/>
    <property type="project" value="UniProtKB-EC"/>
</dbReference>
<dbReference type="InterPro" id="IPR034701">
    <property type="entry name" value="CdaA"/>
</dbReference>
<dbReference type="InterPro" id="IPR003390">
    <property type="entry name" value="DNA_integrity_scan_DisA_N"/>
</dbReference>
<dbReference type="InterPro" id="IPR050338">
    <property type="entry name" value="DisA"/>
</dbReference>
<comment type="subunit">
    <text evidence="10">Probably a homodimer.</text>
</comment>
<dbReference type="InterPro" id="IPR045585">
    <property type="entry name" value="CdaA_N"/>
</dbReference>
<dbReference type="HAMAP" id="MF_01499">
    <property type="entry name" value="DacA"/>
    <property type="match status" value="1"/>
</dbReference>
<organism evidence="12 13">
    <name type="scientific">Caldicellulosiruptor changbaiensis</name>
    <dbReference type="NCBI Taxonomy" id="1222016"/>
    <lineage>
        <taxon>Bacteria</taxon>
        <taxon>Bacillati</taxon>
        <taxon>Bacillota</taxon>
        <taxon>Bacillota incertae sedis</taxon>
        <taxon>Caldicellulosiruptorales</taxon>
        <taxon>Caldicellulosiruptoraceae</taxon>
        <taxon>Caldicellulosiruptor</taxon>
    </lineage>
</organism>
<feature type="transmembrane region" description="Helical" evidence="10">
    <location>
        <begin position="48"/>
        <end position="66"/>
    </location>
</feature>
<dbReference type="InterPro" id="IPR036888">
    <property type="entry name" value="DNA_integrity_DisA_N_sf"/>
</dbReference>
<evidence type="ECO:0000256" key="1">
    <source>
        <dbReference type="ARBA" id="ARBA00000877"/>
    </source>
</evidence>
<sequence length="285" mass="32318">MLKDFSFYIQEFLRNISLIRITPFDIIDIAIVSFVIYKIIVWIKDTRAYQLIKGIVILIIITQVSKWLNLNVINWLLTNTLSYGVLALLIVFQPELRRALEEIGRSKIWGKFFWVGSDEETLLKWQNSVEEIIKAVMYLSKNKIGALIVIEGQTKIGDIINTGIIIDSEISSQLLINIFIPNTPLHDGAVIIRDGKIKAAACFLPLSENRYISKELGTRHRAALGISENSDATAIVVSEETGIISVAYNGGLTRNLGPEALRKILLRPLKVEKEKNGLNIFRWRR</sequence>
<dbReference type="PROSITE" id="PS51794">
    <property type="entry name" value="DAC"/>
    <property type="match status" value="1"/>
</dbReference>
<dbReference type="PANTHER" id="PTHR34185">
    <property type="entry name" value="DIADENYLATE CYCLASE"/>
    <property type="match status" value="1"/>
</dbReference>
<name>A0A3T0D422_9FIRM</name>
<dbReference type="PANTHER" id="PTHR34185:SF1">
    <property type="entry name" value="DIADENYLATE CYCLASE"/>
    <property type="match status" value="1"/>
</dbReference>
<evidence type="ECO:0000313" key="13">
    <source>
        <dbReference type="Proteomes" id="UP000282930"/>
    </source>
</evidence>
<dbReference type="Pfam" id="PF02457">
    <property type="entry name" value="DAC"/>
    <property type="match status" value="1"/>
</dbReference>
<dbReference type="FunFam" id="3.40.1700.10:FF:000002">
    <property type="entry name" value="Diadenylate cyclase"/>
    <property type="match status" value="1"/>
</dbReference>
<feature type="transmembrane region" description="Helical" evidence="10">
    <location>
        <begin position="12"/>
        <end position="36"/>
    </location>
</feature>
<dbReference type="GO" id="GO:0006171">
    <property type="term" value="P:cAMP biosynthetic process"/>
    <property type="evidence" value="ECO:0007669"/>
    <property type="project" value="InterPro"/>
</dbReference>
<dbReference type="PIRSF" id="PIRSF004793">
    <property type="entry name" value="UCP004793"/>
    <property type="match status" value="1"/>
</dbReference>
<evidence type="ECO:0000256" key="4">
    <source>
        <dbReference type="ARBA" id="ARBA00022692"/>
    </source>
</evidence>
<keyword evidence="7 10" id="KW-0067">ATP-binding</keyword>
<comment type="similarity">
    <text evidence="10">Belongs to the adenylate cyclase family. DacA/CdaA subfamily.</text>
</comment>
<evidence type="ECO:0000256" key="6">
    <source>
        <dbReference type="ARBA" id="ARBA00022741"/>
    </source>
</evidence>
<dbReference type="Gene3D" id="3.40.1700.10">
    <property type="entry name" value="DNA integrity scanning protein, DisA, N-terminal domain"/>
    <property type="match status" value="1"/>
</dbReference>
<proteinExistence type="inferred from homology"/>
<dbReference type="EMBL" id="CP034791">
    <property type="protein sequence ID" value="AZT89676.1"/>
    <property type="molecule type" value="Genomic_DNA"/>
</dbReference>
<evidence type="ECO:0000256" key="8">
    <source>
        <dbReference type="ARBA" id="ARBA00022989"/>
    </source>
</evidence>